<gene>
    <name evidence="1" type="ORF">PENTCL1PPCAC_9991</name>
</gene>
<reference evidence="1" key="1">
    <citation type="submission" date="2023-10" db="EMBL/GenBank/DDBJ databases">
        <title>Genome assembly of Pristionchus species.</title>
        <authorList>
            <person name="Yoshida K."/>
            <person name="Sommer R.J."/>
        </authorList>
    </citation>
    <scope>NUCLEOTIDE SEQUENCE</scope>
    <source>
        <strain evidence="1">RS0144</strain>
    </source>
</reference>
<accession>A0AAV5T812</accession>
<proteinExistence type="predicted"/>
<comment type="caution">
    <text evidence="1">The sequence shown here is derived from an EMBL/GenBank/DDBJ whole genome shotgun (WGS) entry which is preliminary data.</text>
</comment>
<dbReference type="EMBL" id="BTSX01000003">
    <property type="protein sequence ID" value="GMS87816.1"/>
    <property type="molecule type" value="Genomic_DNA"/>
</dbReference>
<evidence type="ECO:0000313" key="1">
    <source>
        <dbReference type="EMBL" id="GMS87816.1"/>
    </source>
</evidence>
<feature type="non-terminal residue" evidence="1">
    <location>
        <position position="1"/>
    </location>
</feature>
<name>A0AAV5T812_9BILA</name>
<dbReference type="AlphaFoldDB" id="A0AAV5T812"/>
<dbReference type="Proteomes" id="UP001432027">
    <property type="component" value="Unassembled WGS sequence"/>
</dbReference>
<keyword evidence="2" id="KW-1185">Reference proteome</keyword>
<evidence type="ECO:0000313" key="2">
    <source>
        <dbReference type="Proteomes" id="UP001432027"/>
    </source>
</evidence>
<sequence>GEDKIDRKTSDGRPIDRRRHIIIIERAERLAEVSLAAWLQPGCGVLVRHVALGEDLAHLLQRRQTLLVVPVGGGVVHSVGRADRHAIQHVDHRARPLHLLNGATHRQECSLALVRDLFRQGLRKPLCHRGDLALVRLLLRGLGGGCSVRRRLVRRARNLADLQNQLDVEDAQERLAAAHRLLHRKHLHSDVEGDDVAGDRAAQGCRELHLGS</sequence>
<protein>
    <submittedName>
        <fullName evidence="1">Uncharacterized protein</fullName>
    </submittedName>
</protein>
<organism evidence="1 2">
    <name type="scientific">Pristionchus entomophagus</name>
    <dbReference type="NCBI Taxonomy" id="358040"/>
    <lineage>
        <taxon>Eukaryota</taxon>
        <taxon>Metazoa</taxon>
        <taxon>Ecdysozoa</taxon>
        <taxon>Nematoda</taxon>
        <taxon>Chromadorea</taxon>
        <taxon>Rhabditida</taxon>
        <taxon>Rhabditina</taxon>
        <taxon>Diplogasteromorpha</taxon>
        <taxon>Diplogasteroidea</taxon>
        <taxon>Neodiplogasteridae</taxon>
        <taxon>Pristionchus</taxon>
    </lineage>
</organism>